<dbReference type="EMBL" id="JABSTV010001249">
    <property type="protein sequence ID" value="KAH7963866.1"/>
    <property type="molecule type" value="Genomic_DNA"/>
</dbReference>
<dbReference type="SUPFAM" id="SSF53098">
    <property type="entry name" value="Ribonuclease H-like"/>
    <property type="match status" value="2"/>
</dbReference>
<evidence type="ECO:0000259" key="3">
    <source>
        <dbReference type="PROSITE" id="PS50879"/>
    </source>
</evidence>
<dbReference type="InterPro" id="IPR036397">
    <property type="entry name" value="RNaseH_sf"/>
</dbReference>
<dbReference type="Pfam" id="PF00075">
    <property type="entry name" value="RNase_H"/>
    <property type="match status" value="2"/>
</dbReference>
<dbReference type="InterPro" id="IPR000477">
    <property type="entry name" value="RT_dom"/>
</dbReference>
<dbReference type="CDD" id="cd01650">
    <property type="entry name" value="RT_nLTR_like"/>
    <property type="match status" value="1"/>
</dbReference>
<dbReference type="GO" id="GO:0071897">
    <property type="term" value="P:DNA biosynthetic process"/>
    <property type="evidence" value="ECO:0007669"/>
    <property type="project" value="UniProtKB-ARBA"/>
</dbReference>
<dbReference type="InterPro" id="IPR043502">
    <property type="entry name" value="DNA/RNA_pol_sf"/>
</dbReference>
<proteinExistence type="predicted"/>
<feature type="compositionally biased region" description="Polar residues" evidence="1">
    <location>
        <begin position="43"/>
        <end position="54"/>
    </location>
</feature>
<dbReference type="GO" id="GO:0003676">
    <property type="term" value="F:nucleic acid binding"/>
    <property type="evidence" value="ECO:0007669"/>
    <property type="project" value="InterPro"/>
</dbReference>
<accession>A0A9D4Q681</accession>
<evidence type="ECO:0000256" key="1">
    <source>
        <dbReference type="SAM" id="MobiDB-lite"/>
    </source>
</evidence>
<feature type="compositionally biased region" description="Polar residues" evidence="1">
    <location>
        <begin position="1"/>
        <end position="10"/>
    </location>
</feature>
<evidence type="ECO:0000313" key="4">
    <source>
        <dbReference type="EMBL" id="KAH7963866.1"/>
    </source>
</evidence>
<feature type="region of interest" description="Disordered" evidence="1">
    <location>
        <begin position="42"/>
        <end position="84"/>
    </location>
</feature>
<protein>
    <recommendedName>
        <fullName evidence="6">Reverse transcriptase</fullName>
    </recommendedName>
</protein>
<dbReference type="Proteomes" id="UP000821837">
    <property type="component" value="Chromosome 3"/>
</dbReference>
<dbReference type="VEuPathDB" id="VectorBase:RSAN_056160"/>
<dbReference type="PROSITE" id="PS50879">
    <property type="entry name" value="RNASE_H_1"/>
    <property type="match status" value="2"/>
</dbReference>
<reference evidence="4" key="1">
    <citation type="journal article" date="2020" name="Cell">
        <title>Large-Scale Comparative Analyses of Tick Genomes Elucidate Their Genetic Diversity and Vector Capacities.</title>
        <authorList>
            <consortium name="Tick Genome and Microbiome Consortium (TIGMIC)"/>
            <person name="Jia N."/>
            <person name="Wang J."/>
            <person name="Shi W."/>
            <person name="Du L."/>
            <person name="Sun Y."/>
            <person name="Zhan W."/>
            <person name="Jiang J.F."/>
            <person name="Wang Q."/>
            <person name="Zhang B."/>
            <person name="Ji P."/>
            <person name="Bell-Sakyi L."/>
            <person name="Cui X.M."/>
            <person name="Yuan T.T."/>
            <person name="Jiang B.G."/>
            <person name="Yang W.F."/>
            <person name="Lam T.T."/>
            <person name="Chang Q.C."/>
            <person name="Ding S.J."/>
            <person name="Wang X.J."/>
            <person name="Zhu J.G."/>
            <person name="Ruan X.D."/>
            <person name="Zhao L."/>
            <person name="Wei J.T."/>
            <person name="Ye R.Z."/>
            <person name="Que T.C."/>
            <person name="Du C.H."/>
            <person name="Zhou Y.H."/>
            <person name="Cheng J.X."/>
            <person name="Dai P.F."/>
            <person name="Guo W.B."/>
            <person name="Han X.H."/>
            <person name="Huang E.J."/>
            <person name="Li L.F."/>
            <person name="Wei W."/>
            <person name="Gao Y.C."/>
            <person name="Liu J.Z."/>
            <person name="Shao H.Z."/>
            <person name="Wang X."/>
            <person name="Wang C.C."/>
            <person name="Yang T.C."/>
            <person name="Huo Q.B."/>
            <person name="Li W."/>
            <person name="Chen H.Y."/>
            <person name="Chen S.E."/>
            <person name="Zhou L.G."/>
            <person name="Ni X.B."/>
            <person name="Tian J.H."/>
            <person name="Sheng Y."/>
            <person name="Liu T."/>
            <person name="Pan Y.S."/>
            <person name="Xia L.Y."/>
            <person name="Li J."/>
            <person name="Zhao F."/>
            <person name="Cao W.C."/>
        </authorList>
    </citation>
    <scope>NUCLEOTIDE SEQUENCE</scope>
    <source>
        <strain evidence="4">Rsan-2018</strain>
    </source>
</reference>
<organism evidence="4 5">
    <name type="scientific">Rhipicephalus sanguineus</name>
    <name type="common">Brown dog tick</name>
    <name type="synonym">Ixodes sanguineus</name>
    <dbReference type="NCBI Taxonomy" id="34632"/>
    <lineage>
        <taxon>Eukaryota</taxon>
        <taxon>Metazoa</taxon>
        <taxon>Ecdysozoa</taxon>
        <taxon>Arthropoda</taxon>
        <taxon>Chelicerata</taxon>
        <taxon>Arachnida</taxon>
        <taxon>Acari</taxon>
        <taxon>Parasitiformes</taxon>
        <taxon>Ixodida</taxon>
        <taxon>Ixodoidea</taxon>
        <taxon>Ixodidae</taxon>
        <taxon>Rhipicephalinae</taxon>
        <taxon>Rhipicephalus</taxon>
        <taxon>Rhipicephalus</taxon>
    </lineage>
</organism>
<dbReference type="Pfam" id="PF00078">
    <property type="entry name" value="RVT_1"/>
    <property type="match status" value="1"/>
</dbReference>
<dbReference type="SUPFAM" id="SSF56672">
    <property type="entry name" value="DNA/RNA polymerases"/>
    <property type="match status" value="1"/>
</dbReference>
<dbReference type="GO" id="GO:0042575">
    <property type="term" value="C:DNA polymerase complex"/>
    <property type="evidence" value="ECO:0007669"/>
    <property type="project" value="UniProtKB-ARBA"/>
</dbReference>
<dbReference type="Gene3D" id="3.60.10.10">
    <property type="entry name" value="Endonuclease/exonuclease/phosphatase"/>
    <property type="match status" value="1"/>
</dbReference>
<feature type="domain" description="RNase H type-1" evidence="3">
    <location>
        <begin position="1860"/>
        <end position="1993"/>
    </location>
</feature>
<dbReference type="Gene3D" id="4.10.60.10">
    <property type="entry name" value="Zinc finger, CCHC-type"/>
    <property type="match status" value="1"/>
</dbReference>
<dbReference type="Pfam" id="PF14529">
    <property type="entry name" value="Exo_endo_phos_2"/>
    <property type="match status" value="1"/>
</dbReference>
<dbReference type="InterPro" id="IPR002156">
    <property type="entry name" value="RNaseH_domain"/>
</dbReference>
<dbReference type="GO" id="GO:0008270">
    <property type="term" value="F:zinc ion binding"/>
    <property type="evidence" value="ECO:0007669"/>
    <property type="project" value="InterPro"/>
</dbReference>
<feature type="region of interest" description="Disordered" evidence="1">
    <location>
        <begin position="1"/>
        <end position="28"/>
    </location>
</feature>
<dbReference type="PANTHER" id="PTHR19446">
    <property type="entry name" value="REVERSE TRANSCRIPTASES"/>
    <property type="match status" value="1"/>
</dbReference>
<gene>
    <name evidence="4" type="ORF">HPB52_023739</name>
</gene>
<feature type="compositionally biased region" description="Basic and acidic residues" evidence="1">
    <location>
        <begin position="55"/>
        <end position="69"/>
    </location>
</feature>
<feature type="domain" description="Reverse transcriptase" evidence="2">
    <location>
        <begin position="916"/>
        <end position="1191"/>
    </location>
</feature>
<feature type="domain" description="RNase H type-1" evidence="3">
    <location>
        <begin position="1360"/>
        <end position="1493"/>
    </location>
</feature>
<keyword evidence="5" id="KW-1185">Reference proteome</keyword>
<dbReference type="InterPro" id="IPR036691">
    <property type="entry name" value="Endo/exonu/phosph_ase_sf"/>
</dbReference>
<evidence type="ECO:0000313" key="5">
    <source>
        <dbReference type="Proteomes" id="UP000821837"/>
    </source>
</evidence>
<dbReference type="InterPro" id="IPR005135">
    <property type="entry name" value="Endo/exonuclease/phosphatase"/>
</dbReference>
<dbReference type="SUPFAM" id="SSF57756">
    <property type="entry name" value="Retrovirus zinc finger-like domains"/>
    <property type="match status" value="1"/>
</dbReference>
<dbReference type="CDD" id="cd09276">
    <property type="entry name" value="Rnase_HI_RT_non_LTR"/>
    <property type="match status" value="2"/>
</dbReference>
<name>A0A9D4Q681_RHISA</name>
<dbReference type="CDD" id="cd09077">
    <property type="entry name" value="R1-I-EN"/>
    <property type="match status" value="1"/>
</dbReference>
<dbReference type="InterPro" id="IPR012337">
    <property type="entry name" value="RNaseH-like_sf"/>
</dbReference>
<dbReference type="VEuPathDB" id="VectorBase:RSAN_048702"/>
<comment type="caution">
    <text evidence="4">The sequence shown here is derived from an EMBL/GenBank/DDBJ whole genome shotgun (WGS) entry which is preliminary data.</text>
</comment>
<dbReference type="InterPro" id="IPR036875">
    <property type="entry name" value="Znf_CCHC_sf"/>
</dbReference>
<sequence>MSTPSSTNAVSPAGSASPDLGDVSGASSAAFSSVGNDLIAELTDQNSREGLNLSTRHDPSTASTAERHIPATHPDDEDAISSDVGTRVQTRACEIEEELSRYCVETANRIPVNARHFIMARVFELVKLCSDLRADAAAERGAASCLGGDKDDHRGASEAVILPEAVQTSQARPGFPAGPPGALLSSSVPPTAAMTYAAALQAAHDIRDVTLRQTRYGLTVLAHSRDTLTNMRQAIADNAITCAVLSMRIPEKRNPHVRFSGVDPDITSEEFISRVAERNTHLQLDTDKCKVRASFKERSGTSAFIVEVDPDAFARIMRQPRLSVGWTSVRVTEDLHVATCTFCATYGHGRSSCPLRSEPARAVCTRCGTEGHLGTACTVRLGESAVCCAECRRAGLQSEGHPTGFPQCPCFLTELRDFGQEPIMAARNRGSPAVRGDNRGTVCVNFIQLNLDHAKRAFANLPKLMEGRDVRVAAVSDPYRPSRRIPALPHGYLVYAVDQDPGAAIITRNPPYDVCPVHVSSNVVAIFCEAEDFAFVFVSVYAPPHDSLDPTLDELRAVLSTARSPNVIVAGDFNAKHRLWGQTDADERGLQVAQFALSSNLVVMNDDQSLPTFETLYSASWLDLTLATPPVLASGFEWSVLEDTTFSEHRLVQVCVGGAPPPGKRLTNYAHHQLLDALRKDRWFFQVSGADIKSSDALDRVLHAFTLRYDTLYRRHLRPVRTRPTSKPWFTPELNVERLAVTAKRRRFQRTRDVQMRAIFRRDYTTALAAYRQHIREARDAHLRGYALSSVHEYLFSKPFKEAFGRLRQFRCLPSLLGSDGTVTSTHLESAALLLRTQIAVDDPTTDDAVHIPTRALASLPYATFAQDVPFTYSEVVDVLRNTPNKSAPGPDNISPVIMKALFQFHPRFFMMAFNAALALGYFPRCWRTVRVTFIHKPGRPAERTSSYRPICVSSVFGKTLERLLNGRLQHHLARHALIHPRQYGFTRGRSSLLALHHLKEHLVRLKTQRMPAILMSLDFHGAFDSVWHPLVLRYFRERALPSGLYHLLRTFLEERSVFVQSHAGRVDTHPTLGSPQGSPLSPLLWNVVIDSLLSLHMPPGVVVQAYADDTIILVPAPTRSALGDLASEVLRRVVSWSRTVKVTLNCDKTFCVLFSHGVGGMERVHPTVRLGPAEPSLTFKESLRVLGVIFDRRLTFFHHAEYLRNKVATLASRVATFLAMQRSCVRPAHKVLLYRQVLLPALTYASPVWWGECHVDCRLYARMVTIQRVVLLALTRAYHTTSTAALQVLMQAPPIDLELERINIEFRLFTLRQYVAFGSLRYCPDWVANPHSAKATHPAAPAIVPFARLTSAQARAATRARAVHVYTDGSFTSNAAGAAYAIFAPPDRVLSVGRYRLLRATSAYSAEVVAFREALKHLIAARYFEPVAIYTDCLSLLQALASPRNVEPHVLEIRALVRKLSRMVHVYLYHVPGHAGVFGNEVADFIAERASHRSIDTSLPLPFRAVRSQLRRELLVLWTARWREDHSHTELFRWITDLRTLPPYLPPPPSLVTLLTGHGRFPHYFVRFNLMRAPRCPCGSYSVDMSHILHTCSITTPYTSRIAPQDTYRNMNYSHVLACPRNRPLLIGAGPYRWGPLVPVGVATQRFIEFYMSGPVRPYWFVLALTASRQLLRVLCPFDAASSHLAGVGHMALRDTSPPGDPSSTAFPTKFGDCFRTLRPSRACVRPAQKVLLYRQVILPALTYGSPVWWGESHVDCRLRVRILMIQRVALLALTRAYKTTSTAALQVIMHAPPIDLELERLNAEFRLFTLRKHVAFGSLRFRPDWVAQPHTTLLIHPSLPAAVPFARHTREQTRAASHTRAVHVYTDGSFTTISAGAAFVVFAWPDKVLATGRFKLHRATSAYSAEVVAFREAHQHLLAASYMAPVAIYTDCLSLLQALASPRNVEPHIMAIRSLIRKLSRHVRVYVYHVPGHSGVFGNEVADYMEERASRAGHQRTLPLPFRAVRSQLRRELHVLWAIRWREEYKHTELFRWTTDVAVEAALRLLGEKDQVRCRRFLCVCWAPGQKTCRYEVPRALTLDQVPPMDVGLPNVDVRPGQRVFSAPASGSVCSVDVASALGHLITAAILDCPRNRALLICAACETHPYTLLTPCTPRGSLCGHGHQRAILRSGQAVLVCCLASAGGHTCGTNAESSDGTGVSTAPAKKTTRNSTITKIVGQAEILRDLFLSPPPPQALRRWFQKSASWSWRACVLLFRAAADSGDNRWDDLLRPTLRAGISRRLRWGLPNALYTQYQPRAGSLRNGQELRPCPYVAQNVHVETCKSSETRTEVQPTEMRCCIMMRLNASGSTSAMTADVPERSRNDALTLQVCGSSYSCGLRSRTRSMNSPWEMSGSTPEKRT</sequence>
<dbReference type="PROSITE" id="PS50878">
    <property type="entry name" value="RT_POL"/>
    <property type="match status" value="1"/>
</dbReference>
<dbReference type="SUPFAM" id="SSF56219">
    <property type="entry name" value="DNase I-like"/>
    <property type="match status" value="1"/>
</dbReference>
<dbReference type="Gene3D" id="3.30.420.10">
    <property type="entry name" value="Ribonuclease H-like superfamily/Ribonuclease H"/>
    <property type="match status" value="2"/>
</dbReference>
<dbReference type="GO" id="GO:0004523">
    <property type="term" value="F:RNA-DNA hybrid ribonuclease activity"/>
    <property type="evidence" value="ECO:0007669"/>
    <property type="project" value="InterPro"/>
</dbReference>
<reference evidence="4" key="2">
    <citation type="submission" date="2021-09" db="EMBL/GenBank/DDBJ databases">
        <authorList>
            <person name="Jia N."/>
            <person name="Wang J."/>
            <person name="Shi W."/>
            <person name="Du L."/>
            <person name="Sun Y."/>
            <person name="Zhan W."/>
            <person name="Jiang J."/>
            <person name="Wang Q."/>
            <person name="Zhang B."/>
            <person name="Ji P."/>
            <person name="Sakyi L.B."/>
            <person name="Cui X."/>
            <person name="Yuan T."/>
            <person name="Jiang B."/>
            <person name="Yang W."/>
            <person name="Lam T.T.-Y."/>
            <person name="Chang Q."/>
            <person name="Ding S."/>
            <person name="Wang X."/>
            <person name="Zhu J."/>
            <person name="Ruan X."/>
            <person name="Zhao L."/>
            <person name="Wei J."/>
            <person name="Que T."/>
            <person name="Du C."/>
            <person name="Cheng J."/>
            <person name="Dai P."/>
            <person name="Han X."/>
            <person name="Huang E."/>
            <person name="Gao Y."/>
            <person name="Liu J."/>
            <person name="Shao H."/>
            <person name="Ye R."/>
            <person name="Li L."/>
            <person name="Wei W."/>
            <person name="Wang X."/>
            <person name="Wang C."/>
            <person name="Huo Q."/>
            <person name="Li W."/>
            <person name="Guo W."/>
            <person name="Chen H."/>
            <person name="Chen S."/>
            <person name="Zhou L."/>
            <person name="Zhou L."/>
            <person name="Ni X."/>
            <person name="Tian J."/>
            <person name="Zhou Y."/>
            <person name="Sheng Y."/>
            <person name="Liu T."/>
            <person name="Pan Y."/>
            <person name="Xia L."/>
            <person name="Li J."/>
            <person name="Zhao F."/>
            <person name="Cao W."/>
        </authorList>
    </citation>
    <scope>NUCLEOTIDE SEQUENCE</scope>
    <source>
        <strain evidence="4">Rsan-2018</strain>
        <tissue evidence="4">Larvae</tissue>
    </source>
</reference>
<evidence type="ECO:0000259" key="2">
    <source>
        <dbReference type="PROSITE" id="PS50878"/>
    </source>
</evidence>
<evidence type="ECO:0008006" key="6">
    <source>
        <dbReference type="Google" id="ProtNLM"/>
    </source>
</evidence>